<name>B9XT03_PEDPL</name>
<protein>
    <submittedName>
        <fullName evidence="2">Uncharacterized protein</fullName>
    </submittedName>
</protein>
<evidence type="ECO:0000313" key="3">
    <source>
        <dbReference type="Proteomes" id="UP000003688"/>
    </source>
</evidence>
<evidence type="ECO:0000313" key="2">
    <source>
        <dbReference type="EMBL" id="EEF57038.1"/>
    </source>
</evidence>
<dbReference type="AlphaFoldDB" id="B9XT03"/>
<comment type="caution">
    <text evidence="2">The sequence shown here is derived from an EMBL/GenBank/DDBJ whole genome shotgun (WGS) entry which is preliminary data.</text>
</comment>
<proteinExistence type="predicted"/>
<organism evidence="2 3">
    <name type="scientific">Pedosphaera parvula (strain Ellin514)</name>
    <dbReference type="NCBI Taxonomy" id="320771"/>
    <lineage>
        <taxon>Bacteria</taxon>
        <taxon>Pseudomonadati</taxon>
        <taxon>Verrucomicrobiota</taxon>
        <taxon>Pedosphaerae</taxon>
        <taxon>Pedosphaerales</taxon>
        <taxon>Pedosphaeraceae</taxon>
        <taxon>Pedosphaera</taxon>
    </lineage>
</organism>
<reference evidence="2 3" key="1">
    <citation type="journal article" date="2011" name="J. Bacteriol.">
        <title>Genome sequence of 'Pedosphaera parvula' Ellin514, an aerobic Verrucomicrobial isolate from pasture soil.</title>
        <authorList>
            <person name="Kant R."/>
            <person name="van Passel M.W."/>
            <person name="Sangwan P."/>
            <person name="Palva A."/>
            <person name="Lucas S."/>
            <person name="Copeland A."/>
            <person name="Lapidus A."/>
            <person name="Glavina Del Rio T."/>
            <person name="Dalin E."/>
            <person name="Tice H."/>
            <person name="Bruce D."/>
            <person name="Goodwin L."/>
            <person name="Pitluck S."/>
            <person name="Chertkov O."/>
            <person name="Larimer F.W."/>
            <person name="Land M.L."/>
            <person name="Hauser L."/>
            <person name="Brettin T.S."/>
            <person name="Detter J.C."/>
            <person name="Han S."/>
            <person name="de Vos W.M."/>
            <person name="Janssen P.H."/>
            <person name="Smidt H."/>
        </authorList>
    </citation>
    <scope>NUCLEOTIDE SEQUENCE [LARGE SCALE GENOMIC DNA]</scope>
    <source>
        <strain evidence="2 3">Ellin514</strain>
    </source>
</reference>
<dbReference type="Proteomes" id="UP000003688">
    <property type="component" value="Unassembled WGS sequence"/>
</dbReference>
<keyword evidence="1" id="KW-0812">Transmembrane</keyword>
<dbReference type="STRING" id="320771.Cflav_PD0084"/>
<evidence type="ECO:0000256" key="1">
    <source>
        <dbReference type="SAM" id="Phobius"/>
    </source>
</evidence>
<feature type="transmembrane region" description="Helical" evidence="1">
    <location>
        <begin position="27"/>
        <end position="46"/>
    </location>
</feature>
<gene>
    <name evidence="2" type="ORF">Cflav_PD0084</name>
</gene>
<keyword evidence="1" id="KW-1133">Transmembrane helix</keyword>
<keyword evidence="3" id="KW-1185">Reference proteome</keyword>
<keyword evidence="1" id="KW-0472">Membrane</keyword>
<dbReference type="EMBL" id="ABOX02000091">
    <property type="protein sequence ID" value="EEF57038.1"/>
    <property type="molecule type" value="Genomic_DNA"/>
</dbReference>
<sequence>MKVFDPPMGLSITGYEPQGVHPPNVLVAWKIICEAASAYPYIYLYLNIFKWRGRKLSFAASE</sequence>
<accession>B9XT03</accession>